<accession>A0ABP3PQQ9</accession>
<evidence type="ECO:0000256" key="1">
    <source>
        <dbReference type="SAM" id="Phobius"/>
    </source>
</evidence>
<keyword evidence="4" id="KW-1185">Reference proteome</keyword>
<sequence>MNWYSATVGRYPEWVQNTILVVLLSTAFGLFTGIADFVHGSGDIAGLLNKFLSAWIWAPMVPLILVIDRRLPLTEKQFPLRLMVHFVLSVPWAAAHTAVLAIAELPFKIIPFSPLLQPQYAYYYFLGDWFSYWAIFALVFAIRYYRRYNQGQLEFERLNNRFLQIHLDYLRMQLEPHFLSNALNAIASTTETDPPLARRIIADLGALLRLSHEYKDRQLIPLNEEIAVLQHYLSIQRVRFGERIRIEIDIAPNVENAYVPCLLLQPLAENAIRHGLMGTSAGGTITISGKRCGDTVEIELADDGAGLPPGWKIENSVGQGLAITRERLAALFPHQAARFTMEPREGGGTVARVVIPMLSSGARL</sequence>
<comment type="caution">
    <text evidence="3">The sequence shown here is derived from an EMBL/GenBank/DDBJ whole genome shotgun (WGS) entry which is preliminary data.</text>
</comment>
<feature type="transmembrane region" description="Helical" evidence="1">
    <location>
        <begin position="122"/>
        <end position="142"/>
    </location>
</feature>
<dbReference type="Proteomes" id="UP001499951">
    <property type="component" value="Unassembled WGS sequence"/>
</dbReference>
<dbReference type="InterPro" id="IPR036890">
    <property type="entry name" value="HATPase_C_sf"/>
</dbReference>
<dbReference type="Pfam" id="PF02518">
    <property type="entry name" value="HATPase_c"/>
    <property type="match status" value="1"/>
</dbReference>
<dbReference type="InterPro" id="IPR050640">
    <property type="entry name" value="Bact_2-comp_sensor_kinase"/>
</dbReference>
<evidence type="ECO:0000313" key="4">
    <source>
        <dbReference type="Proteomes" id="UP001499951"/>
    </source>
</evidence>
<dbReference type="EMBL" id="BAAADD010000005">
    <property type="protein sequence ID" value="GAA0573048.1"/>
    <property type="molecule type" value="Genomic_DNA"/>
</dbReference>
<dbReference type="InterPro" id="IPR010559">
    <property type="entry name" value="Sig_transdc_His_kin_internal"/>
</dbReference>
<feature type="domain" description="Histidine kinase" evidence="2">
    <location>
        <begin position="174"/>
        <end position="359"/>
    </location>
</feature>
<feature type="transmembrane region" description="Helical" evidence="1">
    <location>
        <begin position="80"/>
        <end position="102"/>
    </location>
</feature>
<dbReference type="PANTHER" id="PTHR34220:SF7">
    <property type="entry name" value="SENSOR HISTIDINE KINASE YPDA"/>
    <property type="match status" value="1"/>
</dbReference>
<reference evidence="4" key="1">
    <citation type="journal article" date="2019" name="Int. J. Syst. Evol. Microbiol.">
        <title>The Global Catalogue of Microorganisms (GCM) 10K type strain sequencing project: providing services to taxonomists for standard genome sequencing and annotation.</title>
        <authorList>
            <consortium name="The Broad Institute Genomics Platform"/>
            <consortium name="The Broad Institute Genome Sequencing Center for Infectious Disease"/>
            <person name="Wu L."/>
            <person name="Ma J."/>
        </authorList>
    </citation>
    <scope>NUCLEOTIDE SEQUENCE [LARGE SCALE GENOMIC DNA]</scope>
    <source>
        <strain evidence="4">JCM 15089</strain>
    </source>
</reference>
<protein>
    <submittedName>
        <fullName evidence="3">Histidine kinase</fullName>
    </submittedName>
</protein>
<dbReference type="SUPFAM" id="SSF55874">
    <property type="entry name" value="ATPase domain of HSP90 chaperone/DNA topoisomerase II/histidine kinase"/>
    <property type="match status" value="1"/>
</dbReference>
<proteinExistence type="predicted"/>
<dbReference type="PANTHER" id="PTHR34220">
    <property type="entry name" value="SENSOR HISTIDINE KINASE YPDA"/>
    <property type="match status" value="1"/>
</dbReference>
<dbReference type="RefSeq" id="WP_166934533.1">
    <property type="nucleotide sequence ID" value="NZ_BAAADD010000005.1"/>
</dbReference>
<dbReference type="GO" id="GO:0016301">
    <property type="term" value="F:kinase activity"/>
    <property type="evidence" value="ECO:0007669"/>
    <property type="project" value="UniProtKB-KW"/>
</dbReference>
<name>A0ABP3PQQ9_9PROT</name>
<dbReference type="InterPro" id="IPR005467">
    <property type="entry name" value="His_kinase_dom"/>
</dbReference>
<keyword evidence="3" id="KW-0808">Transferase</keyword>
<evidence type="ECO:0000259" key="2">
    <source>
        <dbReference type="PROSITE" id="PS50109"/>
    </source>
</evidence>
<organism evidence="3 4">
    <name type="scientific">Rhizomicrobium electricum</name>
    <dbReference type="NCBI Taxonomy" id="480070"/>
    <lineage>
        <taxon>Bacteria</taxon>
        <taxon>Pseudomonadati</taxon>
        <taxon>Pseudomonadota</taxon>
        <taxon>Alphaproteobacteria</taxon>
        <taxon>Micropepsales</taxon>
        <taxon>Micropepsaceae</taxon>
        <taxon>Rhizomicrobium</taxon>
    </lineage>
</organism>
<dbReference type="Pfam" id="PF06580">
    <property type="entry name" value="His_kinase"/>
    <property type="match status" value="1"/>
</dbReference>
<dbReference type="InterPro" id="IPR003594">
    <property type="entry name" value="HATPase_dom"/>
</dbReference>
<feature type="transmembrane region" description="Helical" evidence="1">
    <location>
        <begin position="51"/>
        <end position="68"/>
    </location>
</feature>
<keyword evidence="1" id="KW-0812">Transmembrane</keyword>
<feature type="transmembrane region" description="Helical" evidence="1">
    <location>
        <begin position="20"/>
        <end position="39"/>
    </location>
</feature>
<gene>
    <name evidence="3" type="ORF">GCM10008942_22210</name>
</gene>
<keyword evidence="1" id="KW-0472">Membrane</keyword>
<evidence type="ECO:0000313" key="3">
    <source>
        <dbReference type="EMBL" id="GAA0573048.1"/>
    </source>
</evidence>
<dbReference type="Gene3D" id="3.30.565.10">
    <property type="entry name" value="Histidine kinase-like ATPase, C-terminal domain"/>
    <property type="match status" value="1"/>
</dbReference>
<keyword evidence="3" id="KW-0418">Kinase</keyword>
<keyword evidence="1" id="KW-1133">Transmembrane helix</keyword>
<dbReference type="PROSITE" id="PS50109">
    <property type="entry name" value="HIS_KIN"/>
    <property type="match status" value="1"/>
</dbReference>